<dbReference type="EMBL" id="AZCT01000008">
    <property type="protein sequence ID" value="KRK12330.1"/>
    <property type="molecule type" value="Genomic_DNA"/>
</dbReference>
<evidence type="ECO:0000313" key="10">
    <source>
        <dbReference type="Proteomes" id="UP000051984"/>
    </source>
</evidence>
<dbReference type="NCBIfam" id="NF010733">
    <property type="entry name" value="PRK14135.1"/>
    <property type="match status" value="1"/>
</dbReference>
<evidence type="ECO:0000259" key="7">
    <source>
        <dbReference type="Pfam" id="PF21981"/>
    </source>
</evidence>
<dbReference type="Pfam" id="PF21981">
    <property type="entry name" value="RecX_HTH3"/>
    <property type="match status" value="1"/>
</dbReference>
<sequence>MGQITKITAQKRRGRYNIFLDGEYAFPVSETTLVNYQLAKGMTLTPAEEAQIKDSEVVAMGLEIGLNYINHQSRTRHEVKERLAKEDFPEDVIGQILKRLTELGFLNDVEYVQRYLEANSKMGEAGPRMVRHKLEQKGITADLLTEQLATVPAATWTEAAVRAGQKNLRHHQNRAFKDQLQRLRVALIQKGFDEATIAAAIEILDPQPDAESELALLKAEAAKQWRLKQHYEARIRKQKVKSALFRKGFDLDAIDDVLADLAEED</sequence>
<comment type="similarity">
    <text evidence="3 6">Belongs to the RecX family.</text>
</comment>
<dbReference type="Pfam" id="PF21982">
    <property type="entry name" value="RecX_HTH1"/>
    <property type="match status" value="1"/>
</dbReference>
<dbReference type="Gene3D" id="1.10.10.10">
    <property type="entry name" value="Winged helix-like DNA-binding domain superfamily/Winged helix DNA-binding domain"/>
    <property type="match status" value="4"/>
</dbReference>
<dbReference type="GO" id="GO:0006282">
    <property type="term" value="P:regulation of DNA repair"/>
    <property type="evidence" value="ECO:0007669"/>
    <property type="project" value="UniProtKB-UniRule"/>
</dbReference>
<dbReference type="PATRIC" id="fig|1423816.3.peg.2999"/>
<organism evidence="9 10">
    <name type="scientific">Lacticaseibacillus zeae DSM 20178 = KCTC 3804</name>
    <dbReference type="NCBI Taxonomy" id="1423816"/>
    <lineage>
        <taxon>Bacteria</taxon>
        <taxon>Bacillati</taxon>
        <taxon>Bacillota</taxon>
        <taxon>Bacilli</taxon>
        <taxon>Lactobacillales</taxon>
        <taxon>Lactobacillaceae</taxon>
        <taxon>Lacticaseibacillus</taxon>
    </lineage>
</organism>
<comment type="subcellular location">
    <subcellularLocation>
        <location evidence="2 6">Cytoplasm</location>
    </subcellularLocation>
</comment>
<evidence type="ECO:0000256" key="4">
    <source>
        <dbReference type="ARBA" id="ARBA00018111"/>
    </source>
</evidence>
<evidence type="ECO:0000256" key="6">
    <source>
        <dbReference type="HAMAP-Rule" id="MF_01114"/>
    </source>
</evidence>
<dbReference type="InterPro" id="IPR053926">
    <property type="entry name" value="RecX_HTH_1st"/>
</dbReference>
<protein>
    <recommendedName>
        <fullName evidence="4 6">Regulatory protein RecX</fullName>
    </recommendedName>
</protein>
<dbReference type="AlphaFoldDB" id="A0A0R1EZG1"/>
<dbReference type="HAMAP" id="MF_01114">
    <property type="entry name" value="RecX"/>
    <property type="match status" value="1"/>
</dbReference>
<keyword evidence="5 6" id="KW-0963">Cytoplasm</keyword>
<evidence type="ECO:0000256" key="1">
    <source>
        <dbReference type="ARBA" id="ARBA00003529"/>
    </source>
</evidence>
<comment type="caution">
    <text evidence="9">The sequence shown here is derived from an EMBL/GenBank/DDBJ whole genome shotgun (WGS) entry which is preliminary data.</text>
</comment>
<proteinExistence type="inferred from homology"/>
<dbReference type="eggNOG" id="COG2137">
    <property type="taxonomic scope" value="Bacteria"/>
</dbReference>
<dbReference type="InterPro" id="IPR053925">
    <property type="entry name" value="RecX_HTH_3rd"/>
</dbReference>
<reference evidence="9 10" key="1">
    <citation type="journal article" date="2015" name="Genome Announc.">
        <title>Expanding the biotechnology potential of lactobacilli through comparative genomics of 213 strains and associated genera.</title>
        <authorList>
            <person name="Sun Z."/>
            <person name="Harris H.M."/>
            <person name="McCann A."/>
            <person name="Guo C."/>
            <person name="Argimon S."/>
            <person name="Zhang W."/>
            <person name="Yang X."/>
            <person name="Jeffery I.B."/>
            <person name="Cooney J.C."/>
            <person name="Kagawa T.F."/>
            <person name="Liu W."/>
            <person name="Song Y."/>
            <person name="Salvetti E."/>
            <person name="Wrobel A."/>
            <person name="Rasinkangas P."/>
            <person name="Parkhill J."/>
            <person name="Rea M.C."/>
            <person name="O'Sullivan O."/>
            <person name="Ritari J."/>
            <person name="Douillard F.P."/>
            <person name="Paul Ross R."/>
            <person name="Yang R."/>
            <person name="Briner A.E."/>
            <person name="Felis G.E."/>
            <person name="de Vos W.M."/>
            <person name="Barrangou R."/>
            <person name="Klaenhammer T.R."/>
            <person name="Caufield P.W."/>
            <person name="Cui Y."/>
            <person name="Zhang H."/>
            <person name="O'Toole P.W."/>
        </authorList>
    </citation>
    <scope>NUCLEOTIDE SEQUENCE [LARGE SCALE GENOMIC DNA]</scope>
    <source>
        <strain evidence="9 10">DSM 20178</strain>
    </source>
</reference>
<feature type="domain" description="RecX third three-helical" evidence="7">
    <location>
        <begin position="211"/>
        <end position="258"/>
    </location>
</feature>
<dbReference type="InterPro" id="IPR003783">
    <property type="entry name" value="Regulatory_RecX"/>
</dbReference>
<dbReference type="PANTHER" id="PTHR33602">
    <property type="entry name" value="REGULATORY PROTEIN RECX FAMILY PROTEIN"/>
    <property type="match status" value="1"/>
</dbReference>
<evidence type="ECO:0000259" key="8">
    <source>
        <dbReference type="Pfam" id="PF21982"/>
    </source>
</evidence>
<dbReference type="GO" id="GO:0005737">
    <property type="term" value="C:cytoplasm"/>
    <property type="evidence" value="ECO:0007669"/>
    <property type="project" value="UniProtKB-SubCell"/>
</dbReference>
<name>A0A0R1EZG1_LACZE</name>
<evidence type="ECO:0000313" key="9">
    <source>
        <dbReference type="EMBL" id="KRK12330.1"/>
    </source>
</evidence>
<evidence type="ECO:0000256" key="2">
    <source>
        <dbReference type="ARBA" id="ARBA00004496"/>
    </source>
</evidence>
<dbReference type="Proteomes" id="UP000051984">
    <property type="component" value="Unassembled WGS sequence"/>
</dbReference>
<comment type="function">
    <text evidence="1 6">Modulates RecA activity.</text>
</comment>
<evidence type="ECO:0000256" key="5">
    <source>
        <dbReference type="ARBA" id="ARBA00022490"/>
    </source>
</evidence>
<dbReference type="RefSeq" id="WP_010487671.1">
    <property type="nucleotide sequence ID" value="NZ_AZCT01000008.1"/>
</dbReference>
<dbReference type="PANTHER" id="PTHR33602:SF1">
    <property type="entry name" value="REGULATORY PROTEIN RECX FAMILY PROTEIN"/>
    <property type="match status" value="1"/>
</dbReference>
<accession>A0A0R1EZG1</accession>
<gene>
    <name evidence="6" type="primary">recX</name>
    <name evidence="9" type="ORF">FD51_GL002883</name>
</gene>
<evidence type="ECO:0000256" key="3">
    <source>
        <dbReference type="ARBA" id="ARBA00009695"/>
    </source>
</evidence>
<dbReference type="InterPro" id="IPR036388">
    <property type="entry name" value="WH-like_DNA-bd_sf"/>
</dbReference>
<feature type="domain" description="RecX first three-helical" evidence="8">
    <location>
        <begin position="63"/>
        <end position="100"/>
    </location>
</feature>